<proteinExistence type="predicted"/>
<dbReference type="AlphaFoldDB" id="A0A1T5DZ30"/>
<gene>
    <name evidence="2" type="ORF">SAMN05660293_02018</name>
</gene>
<dbReference type="InterPro" id="IPR013783">
    <property type="entry name" value="Ig-like_fold"/>
</dbReference>
<dbReference type="Pfam" id="PF18962">
    <property type="entry name" value="Por_Secre_tail"/>
    <property type="match status" value="1"/>
</dbReference>
<dbReference type="Proteomes" id="UP000190897">
    <property type="component" value="Unassembled WGS sequence"/>
</dbReference>
<accession>A0A1T5DZ30</accession>
<dbReference type="PROSITE" id="PS50194">
    <property type="entry name" value="FILAMIN_REPEAT"/>
    <property type="match status" value="1"/>
</dbReference>
<keyword evidence="3" id="KW-1185">Reference proteome</keyword>
<dbReference type="InterPro" id="IPR017868">
    <property type="entry name" value="Filamin/ABP280_repeat-like"/>
</dbReference>
<evidence type="ECO:0000313" key="2">
    <source>
        <dbReference type="EMBL" id="SKB76905.1"/>
    </source>
</evidence>
<dbReference type="STRING" id="651661.SAMN05660293_02018"/>
<feature type="domain" description="Secretion system C-terminal sorting" evidence="1">
    <location>
        <begin position="718"/>
        <end position="788"/>
    </location>
</feature>
<dbReference type="InterPro" id="IPR026444">
    <property type="entry name" value="Secre_tail"/>
</dbReference>
<evidence type="ECO:0000313" key="3">
    <source>
        <dbReference type="Proteomes" id="UP000190897"/>
    </source>
</evidence>
<organism evidence="2 3">
    <name type="scientific">Dyadobacter psychrophilus</name>
    <dbReference type="NCBI Taxonomy" id="651661"/>
    <lineage>
        <taxon>Bacteria</taxon>
        <taxon>Pseudomonadati</taxon>
        <taxon>Bacteroidota</taxon>
        <taxon>Cytophagia</taxon>
        <taxon>Cytophagales</taxon>
        <taxon>Spirosomataceae</taxon>
        <taxon>Dyadobacter</taxon>
    </lineage>
</organism>
<reference evidence="3" key="1">
    <citation type="submission" date="2017-02" db="EMBL/GenBank/DDBJ databases">
        <authorList>
            <person name="Varghese N."/>
            <person name="Submissions S."/>
        </authorList>
    </citation>
    <scope>NUCLEOTIDE SEQUENCE [LARGE SCALE GENOMIC DNA]</scope>
    <source>
        <strain evidence="3">DSM 22270</strain>
    </source>
</reference>
<dbReference type="CDD" id="cd00146">
    <property type="entry name" value="PKD"/>
    <property type="match status" value="1"/>
</dbReference>
<dbReference type="Pfam" id="PF13573">
    <property type="entry name" value="SprB"/>
    <property type="match status" value="2"/>
</dbReference>
<dbReference type="InterPro" id="IPR025667">
    <property type="entry name" value="SprB_repeat"/>
</dbReference>
<dbReference type="Gene3D" id="2.60.40.10">
    <property type="entry name" value="Immunoglobulins"/>
    <property type="match status" value="1"/>
</dbReference>
<dbReference type="OrthoDB" id="7794186at2"/>
<name>A0A1T5DZ30_9BACT</name>
<dbReference type="NCBIfam" id="TIGR04183">
    <property type="entry name" value="Por_Secre_tail"/>
    <property type="match status" value="1"/>
</dbReference>
<protein>
    <submittedName>
        <fullName evidence="2">Por secretion system C-terminal sorting domain-containing protein</fullName>
    </submittedName>
</protein>
<evidence type="ECO:0000259" key="1">
    <source>
        <dbReference type="Pfam" id="PF18962"/>
    </source>
</evidence>
<dbReference type="EMBL" id="FUZA01000002">
    <property type="protein sequence ID" value="SKB76905.1"/>
    <property type="molecule type" value="Genomic_DNA"/>
</dbReference>
<sequence>MGPRTFMKSQSISIFWLFAWLFLLLTRQEIRAQTPVLVRDINPEGNGIYSSTFRFTFLDDLIFFEGFDNNLWRSDGTEQGTYSINSNPTKVLAEYTMYPFQGKLYFTRALPSKHSGGATIFDNKIGLSDGSPTGTILLGDFKTPLGNSRPRYKFMESDGQLRFWSLDDGNAVHRVGTSPEETRFERRLINSPADHFNVFYAHGMYYAPYNLMGGFQVIRESDWASFQLKALKPSSFLEFGNLMLFSGATQNGDKTYHNELWQSDGTEQGTSISQVFPAKSRIEQIGKLNDNLIIFCQAELAADLASFEIWLGNGAPGSAKKTISVSYEGFNAYIGWELLKGEDKFYALSNGINQKAAKSVIQSDGTSAGTKLFNFPYADSIRQTYLLDDELHFLTSVRGDKSHQKIYALTKEGQFVQKYEQRESDIGMAIDFLVPYKNGKTYIYSTTFTPLNSSKNGIGELWKMNFCPQAVNVTSNTDFALCQGSSSELVANVTGGSGNYSYKWSTGNTANKIIVDKAGDYSVTVADGKGCEVSSTVKVVSGGGLKIAVEGPVSMCSGQTATLSATVSGGSGTYTYQWLSNGTAVAGATTKTYSANKAGTYSVKVADTKGCSAVSDTRTLKEVNESTVKIVSSTGTNVFIPGKMLMLSIIPSPGQTYQWRRNSQDIIGAVTNSYVVKEEGSYTITVTSNGCTFVSTPFIISVILAAEPSLNVGYQVAIFPNPTNSTARALFTLPKPMKARVCIYDINGRKMSQISSSVKLMNHDLSLDLSSLPAGTYIVKMKALDTEKEIATRIIKR</sequence>